<evidence type="ECO:0000256" key="4">
    <source>
        <dbReference type="ARBA" id="ARBA00005884"/>
    </source>
</evidence>
<dbReference type="GO" id="GO:0031624">
    <property type="term" value="F:ubiquitin conjugating enzyme binding"/>
    <property type="evidence" value="ECO:0000318"/>
    <property type="project" value="GO_Central"/>
</dbReference>
<dbReference type="FunFam" id="3.30.40.10:FF:000358">
    <property type="entry name" value="RBR-type E3 ubiquitin transferase"/>
    <property type="match status" value="1"/>
</dbReference>
<reference evidence="17" key="3">
    <citation type="submission" date="2018-08" db="UniProtKB">
        <authorList>
            <consortium name="EnsemblPlants"/>
        </authorList>
    </citation>
    <scope>IDENTIFICATION</scope>
    <source>
        <strain evidence="17">Yugu1</strain>
    </source>
</reference>
<accession>K3YRH5</accession>
<dbReference type="InterPro" id="IPR044066">
    <property type="entry name" value="TRIAD_supradom"/>
</dbReference>
<dbReference type="InterPro" id="IPR017907">
    <property type="entry name" value="Znf_RING_CS"/>
</dbReference>
<dbReference type="SMART" id="SM00591">
    <property type="entry name" value="RWD"/>
    <property type="match status" value="1"/>
</dbReference>
<keyword evidence="18" id="KW-1185">Reference proteome</keyword>
<keyword evidence="11" id="KW-0862">Zinc</keyword>
<keyword evidence="7" id="KW-0479">Metal-binding</keyword>
<dbReference type="GO" id="GO:0005737">
    <property type="term" value="C:cytoplasm"/>
    <property type="evidence" value="ECO:0000318"/>
    <property type="project" value="GO_Central"/>
</dbReference>
<dbReference type="Pfam" id="PF05773">
    <property type="entry name" value="RWD"/>
    <property type="match status" value="1"/>
</dbReference>
<feature type="domain" description="RING-type" evidence="15">
    <location>
        <begin position="246"/>
        <end position="454"/>
    </location>
</feature>
<evidence type="ECO:0000256" key="13">
    <source>
        <dbReference type="SAM" id="Coils"/>
    </source>
</evidence>
<dbReference type="Gramene" id="KQL31039">
    <property type="protein sequence ID" value="KQL31039"/>
    <property type="gene ID" value="SETIT_016869mg"/>
</dbReference>
<sequence>MSSGASSSSSPPPAEAGDGYWVAREEAAARLEAMAARALEDELSAEQLETNNQLQEDEVLALQAIYGDDMVILEDKAGLRSFRFIFVQYPVPNDTKVLLNFRPNGTMVGTDNNYGSQDVGELFCACSLKHLPPLVSTCLLPRSYPSTCAPYFTISARWLDEPSVYLCAMFDEIWTELPGQEVVYRWVDWLNVSSWSCISLNDNILLVPDADVADERAIARKLLVDATIPLMQNYSEKRSQEIFLKSLHECGTCLSENTGFNFTKLPCHHSFCMKCMESHCRIHVKEGTLTMLTCPDTTCRSPLPSSILKSLLGDDCYMRWESFALQKLLDTMPDLVYCPRCDAACLEVDNDAQCPECFFTFCSLCKERCHVGKECLTPAKKISILREQHQKYSLPEKQLLKEQKEIDELLNVCCNHMTCRNCGKSFCYRCNQRVSGYNYFWSGNCELFEHNNQGRRFRLDEDPDDDDPEELEPELPWLCPCPICGCWNEKFDTNNHISCMGCRGHYCALCQKRVLKSSEHYGPRGCQQHTYP</sequence>
<dbReference type="InterPro" id="IPR031127">
    <property type="entry name" value="E3_UB_ligase_RBR"/>
</dbReference>
<dbReference type="Gene3D" id="3.10.110.10">
    <property type="entry name" value="Ubiquitin Conjugating Enzyme"/>
    <property type="match status" value="1"/>
</dbReference>
<comment type="similarity">
    <text evidence="4">Belongs to the RBR family. Ariadne subfamily.</text>
</comment>
<dbReference type="GO" id="GO:0006511">
    <property type="term" value="P:ubiquitin-dependent protein catabolic process"/>
    <property type="evidence" value="ECO:0000318"/>
    <property type="project" value="GO_Central"/>
</dbReference>
<name>K3YRH5_SETIT</name>
<keyword evidence="6" id="KW-0808">Transferase</keyword>
<dbReference type="CDD" id="cd20336">
    <property type="entry name" value="Rcat_RBR"/>
    <property type="match status" value="1"/>
</dbReference>
<evidence type="ECO:0000259" key="14">
    <source>
        <dbReference type="PROSITE" id="PS50089"/>
    </source>
</evidence>
<dbReference type="eggNOG" id="KOG1814">
    <property type="taxonomic scope" value="Eukaryota"/>
</dbReference>
<dbReference type="Proteomes" id="UP000004995">
    <property type="component" value="Unassembled WGS sequence"/>
</dbReference>
<evidence type="ECO:0000256" key="6">
    <source>
        <dbReference type="ARBA" id="ARBA00022679"/>
    </source>
</evidence>
<dbReference type="PROSITE" id="PS51873">
    <property type="entry name" value="TRIAD"/>
    <property type="match status" value="1"/>
</dbReference>
<feature type="coiled-coil region" evidence="13">
    <location>
        <begin position="36"/>
        <end position="65"/>
    </location>
</feature>
<evidence type="ECO:0000256" key="12">
    <source>
        <dbReference type="PROSITE-ProRule" id="PRU00175"/>
    </source>
</evidence>
<evidence type="ECO:0000313" key="17">
    <source>
        <dbReference type="EnsemblPlants" id="KQL31039"/>
    </source>
</evidence>
<dbReference type="InterPro" id="IPR001841">
    <property type="entry name" value="Znf_RING"/>
</dbReference>
<dbReference type="CDD" id="cd20341">
    <property type="entry name" value="BRcat_RBR_RNF14"/>
    <property type="match status" value="1"/>
</dbReference>
<dbReference type="SMART" id="SM00647">
    <property type="entry name" value="IBR"/>
    <property type="match status" value="1"/>
</dbReference>
<dbReference type="GO" id="GO:0000151">
    <property type="term" value="C:ubiquitin ligase complex"/>
    <property type="evidence" value="ECO:0000318"/>
    <property type="project" value="GO_Central"/>
</dbReference>
<dbReference type="OrthoDB" id="1431934at2759"/>
<dbReference type="SUPFAM" id="SSF54495">
    <property type="entry name" value="UBC-like"/>
    <property type="match status" value="1"/>
</dbReference>
<keyword evidence="9 12" id="KW-0863">Zinc-finger</keyword>
<comment type="cofactor">
    <cofactor evidence="2">
        <name>Zn(2+)</name>
        <dbReference type="ChEBI" id="CHEBI:29105"/>
    </cofactor>
</comment>
<dbReference type="Gene3D" id="3.30.40.10">
    <property type="entry name" value="Zinc/RING finger domain, C3HC4 (zinc finger)"/>
    <property type="match status" value="1"/>
</dbReference>
<reference evidence="16 18" key="1">
    <citation type="journal article" date="2012" name="Nat. Biotechnol.">
        <title>Reference genome sequence of the model plant Setaria.</title>
        <authorList>
            <person name="Bennetzen J.L."/>
            <person name="Schmutz J."/>
            <person name="Wang H."/>
            <person name="Percifield R."/>
            <person name="Hawkins J."/>
            <person name="Pontaroli A.C."/>
            <person name="Estep M."/>
            <person name="Feng L."/>
            <person name="Vaughn J.N."/>
            <person name="Grimwood J."/>
            <person name="Jenkins J."/>
            <person name="Barry K."/>
            <person name="Lindquist E."/>
            <person name="Hellsten U."/>
            <person name="Deshpande S."/>
            <person name="Wang X."/>
            <person name="Wu X."/>
            <person name="Mitros T."/>
            <person name="Triplett J."/>
            <person name="Yang X."/>
            <person name="Ye C.Y."/>
            <person name="Mauro-Herrera M."/>
            <person name="Wang L."/>
            <person name="Li P."/>
            <person name="Sharma M."/>
            <person name="Sharma R."/>
            <person name="Ronald P.C."/>
            <person name="Panaud O."/>
            <person name="Kellogg E.A."/>
            <person name="Brutnell T.P."/>
            <person name="Doust A.N."/>
            <person name="Tuskan G.A."/>
            <person name="Rokhsar D."/>
            <person name="Devos K.M."/>
        </authorList>
    </citation>
    <scope>NUCLEOTIDE SEQUENCE [LARGE SCALE GENOMIC DNA]</scope>
    <source>
        <strain evidence="18">cv. Yugu1</strain>
        <strain evidence="16">Yugu1</strain>
    </source>
</reference>
<gene>
    <name evidence="16" type="ORF">SETIT_1G280900v2</name>
</gene>
<dbReference type="FunCoup" id="K3YRH5">
    <property type="interactions" value="346"/>
</dbReference>
<dbReference type="PROSITE" id="PS50089">
    <property type="entry name" value="ZF_RING_2"/>
    <property type="match status" value="1"/>
</dbReference>
<dbReference type="EnsemblPlants" id="KQL31039">
    <property type="protein sequence ID" value="KQL31039"/>
    <property type="gene ID" value="SETIT_016869mg"/>
</dbReference>
<dbReference type="SUPFAM" id="SSF57850">
    <property type="entry name" value="RING/U-box"/>
    <property type="match status" value="3"/>
</dbReference>
<organism evidence="17 18">
    <name type="scientific">Setaria italica</name>
    <name type="common">Foxtail millet</name>
    <name type="synonym">Panicum italicum</name>
    <dbReference type="NCBI Taxonomy" id="4555"/>
    <lineage>
        <taxon>Eukaryota</taxon>
        <taxon>Viridiplantae</taxon>
        <taxon>Streptophyta</taxon>
        <taxon>Embryophyta</taxon>
        <taxon>Tracheophyta</taxon>
        <taxon>Spermatophyta</taxon>
        <taxon>Magnoliopsida</taxon>
        <taxon>Liliopsida</taxon>
        <taxon>Poales</taxon>
        <taxon>Poaceae</taxon>
        <taxon>PACMAD clade</taxon>
        <taxon>Panicoideae</taxon>
        <taxon>Panicodae</taxon>
        <taxon>Paniceae</taxon>
        <taxon>Cenchrinae</taxon>
        <taxon>Setaria</taxon>
    </lineage>
</organism>
<evidence type="ECO:0000256" key="1">
    <source>
        <dbReference type="ARBA" id="ARBA00001798"/>
    </source>
</evidence>
<dbReference type="GO" id="GO:0061630">
    <property type="term" value="F:ubiquitin protein ligase activity"/>
    <property type="evidence" value="ECO:0000318"/>
    <property type="project" value="GO_Central"/>
</dbReference>
<reference evidence="16" key="2">
    <citation type="submission" date="2015-07" db="EMBL/GenBank/DDBJ databases">
        <authorList>
            <person name="Noorani M."/>
        </authorList>
    </citation>
    <scope>NUCLEOTIDE SEQUENCE</scope>
    <source>
        <strain evidence="16">Yugu1</strain>
    </source>
</reference>
<comment type="catalytic activity">
    <reaction evidence="1">
        <text>[E2 ubiquitin-conjugating enzyme]-S-ubiquitinyl-L-cysteine + [acceptor protein]-L-lysine = [E2 ubiquitin-conjugating enzyme]-L-cysteine + [acceptor protein]-N(6)-ubiquitinyl-L-lysine.</text>
        <dbReference type="EC" id="2.3.2.31"/>
    </reaction>
</comment>
<evidence type="ECO:0000256" key="2">
    <source>
        <dbReference type="ARBA" id="ARBA00001947"/>
    </source>
</evidence>
<dbReference type="GO" id="GO:0008270">
    <property type="term" value="F:zinc ion binding"/>
    <property type="evidence" value="ECO:0007669"/>
    <property type="project" value="UniProtKB-KW"/>
</dbReference>
<dbReference type="EMBL" id="AGNK02000506">
    <property type="status" value="NOT_ANNOTATED_CDS"/>
    <property type="molecule type" value="Genomic_DNA"/>
</dbReference>
<dbReference type="EC" id="2.3.2.31" evidence="5"/>
<dbReference type="CDD" id="cd23821">
    <property type="entry name" value="RWD_IMPACT"/>
    <property type="match status" value="1"/>
</dbReference>
<keyword evidence="8" id="KW-0677">Repeat</keyword>
<dbReference type="GO" id="GO:0016567">
    <property type="term" value="P:protein ubiquitination"/>
    <property type="evidence" value="ECO:0007669"/>
    <property type="project" value="InterPro"/>
</dbReference>
<dbReference type="InterPro" id="IPR002867">
    <property type="entry name" value="IBR_dom"/>
</dbReference>
<evidence type="ECO:0000259" key="15">
    <source>
        <dbReference type="PROSITE" id="PS51873"/>
    </source>
</evidence>
<dbReference type="HOGENOM" id="CLU_021364_1_2_1"/>
<dbReference type="Pfam" id="PF01485">
    <property type="entry name" value="IBR"/>
    <property type="match status" value="1"/>
</dbReference>
<dbReference type="Gene3D" id="1.20.120.1750">
    <property type="match status" value="1"/>
</dbReference>
<evidence type="ECO:0000256" key="7">
    <source>
        <dbReference type="ARBA" id="ARBA00022723"/>
    </source>
</evidence>
<feature type="domain" description="RING-type" evidence="14">
    <location>
        <begin position="250"/>
        <end position="295"/>
    </location>
</feature>
<comment type="function">
    <text evidence="3">Might act as an E3 ubiquitin-protein ligase, or as part of E3 complex, which accepts ubiquitin from specific E2 ubiquitin-conjugating enzymes and then transfers it to substrates.</text>
</comment>
<proteinExistence type="inferred from homology"/>
<keyword evidence="10" id="KW-0833">Ubl conjugation pathway</keyword>
<dbReference type="InterPro" id="IPR016135">
    <property type="entry name" value="UBQ-conjugating_enzyme/RWD"/>
</dbReference>
<evidence type="ECO:0000256" key="9">
    <source>
        <dbReference type="ARBA" id="ARBA00022771"/>
    </source>
</evidence>
<evidence type="ECO:0000256" key="10">
    <source>
        <dbReference type="ARBA" id="ARBA00022786"/>
    </source>
</evidence>
<dbReference type="InterPro" id="IPR006575">
    <property type="entry name" value="RWD_dom"/>
</dbReference>
<dbReference type="EMBL" id="CM003528">
    <property type="protein sequence ID" value="RCV07876.1"/>
    <property type="molecule type" value="Genomic_DNA"/>
</dbReference>
<dbReference type="PANTHER" id="PTHR11685">
    <property type="entry name" value="RBR FAMILY RING FINGER AND IBR DOMAIN-CONTAINING"/>
    <property type="match status" value="1"/>
</dbReference>
<dbReference type="AlphaFoldDB" id="K3YRH5"/>
<evidence type="ECO:0000256" key="11">
    <source>
        <dbReference type="ARBA" id="ARBA00022833"/>
    </source>
</evidence>
<dbReference type="InterPro" id="IPR013083">
    <property type="entry name" value="Znf_RING/FYVE/PHD"/>
</dbReference>
<evidence type="ECO:0000256" key="8">
    <source>
        <dbReference type="ARBA" id="ARBA00022737"/>
    </source>
</evidence>
<dbReference type="OMA" id="RERATWC"/>
<dbReference type="PROSITE" id="PS00518">
    <property type="entry name" value="ZF_RING_1"/>
    <property type="match status" value="1"/>
</dbReference>
<evidence type="ECO:0000256" key="5">
    <source>
        <dbReference type="ARBA" id="ARBA00012251"/>
    </source>
</evidence>
<evidence type="ECO:0000256" key="3">
    <source>
        <dbReference type="ARBA" id="ARBA00003976"/>
    </source>
</evidence>
<protein>
    <recommendedName>
        <fullName evidence="5">RBR-type E3 ubiquitin transferase</fullName>
        <ecNumber evidence="5">2.3.2.31</ecNumber>
    </recommendedName>
</protein>
<evidence type="ECO:0000313" key="16">
    <source>
        <dbReference type="EMBL" id="RCV07876.1"/>
    </source>
</evidence>
<keyword evidence="13" id="KW-0175">Coiled coil</keyword>
<evidence type="ECO:0000313" key="18">
    <source>
        <dbReference type="Proteomes" id="UP000004995"/>
    </source>
</evidence>